<evidence type="ECO:0000313" key="1">
    <source>
        <dbReference type="EMBL" id="GAO30097.1"/>
    </source>
</evidence>
<evidence type="ECO:0000313" key="2">
    <source>
        <dbReference type="Proteomes" id="UP000032900"/>
    </source>
</evidence>
<protein>
    <submittedName>
        <fullName evidence="1">Uncharacterized protein</fullName>
    </submittedName>
</protein>
<comment type="caution">
    <text evidence="1">The sequence shown here is derived from an EMBL/GenBank/DDBJ whole genome shotgun (WGS) entry which is preliminary data.</text>
</comment>
<sequence length="63" mass="7134">MTSTWEYFDFTTGKTFEYTVKNNKSGKGIQVQSTDDINTALSQIKEQLLVENGQISISKLLEN</sequence>
<proteinExistence type="predicted"/>
<organism evidence="1 2">
    <name type="scientific">Geofilum rubicundum JCM 15548</name>
    <dbReference type="NCBI Taxonomy" id="1236989"/>
    <lineage>
        <taxon>Bacteria</taxon>
        <taxon>Pseudomonadati</taxon>
        <taxon>Bacteroidota</taxon>
        <taxon>Bacteroidia</taxon>
        <taxon>Marinilabiliales</taxon>
        <taxon>Marinilabiliaceae</taxon>
        <taxon>Geofilum</taxon>
    </lineage>
</organism>
<dbReference type="EMBL" id="BAZW01000018">
    <property type="protein sequence ID" value="GAO30097.1"/>
    <property type="molecule type" value="Genomic_DNA"/>
</dbReference>
<name>A0A0E9LX00_9BACT</name>
<accession>A0A0E9LX00</accession>
<gene>
    <name evidence="1" type="ORF">JCM15548_12349</name>
</gene>
<keyword evidence="2" id="KW-1185">Reference proteome</keyword>
<dbReference type="AlphaFoldDB" id="A0A0E9LX00"/>
<dbReference type="Proteomes" id="UP000032900">
    <property type="component" value="Unassembled WGS sequence"/>
</dbReference>
<reference evidence="1 2" key="1">
    <citation type="journal article" date="2015" name="Microbes Environ.">
        <title>Distribution and evolution of nitrogen fixation genes in the phylum bacteroidetes.</title>
        <authorList>
            <person name="Inoue J."/>
            <person name="Oshima K."/>
            <person name="Suda W."/>
            <person name="Sakamoto M."/>
            <person name="Iino T."/>
            <person name="Noda S."/>
            <person name="Hongoh Y."/>
            <person name="Hattori M."/>
            <person name="Ohkuma M."/>
        </authorList>
    </citation>
    <scope>NUCLEOTIDE SEQUENCE [LARGE SCALE GENOMIC DNA]</scope>
    <source>
        <strain evidence="1">JCM 15548</strain>
    </source>
</reference>